<evidence type="ECO:0000256" key="3">
    <source>
        <dbReference type="ARBA" id="ARBA00023273"/>
    </source>
</evidence>
<dbReference type="EMBL" id="SGJD01000665">
    <property type="protein sequence ID" value="KAB0404067.1"/>
    <property type="molecule type" value="Genomic_DNA"/>
</dbReference>
<dbReference type="Gene3D" id="2.30.42.10">
    <property type="match status" value="1"/>
</dbReference>
<comment type="caution">
    <text evidence="6">The sequence shown here is derived from an EMBL/GenBank/DDBJ whole genome shotgun (WGS) entry which is preliminary data.</text>
</comment>
<dbReference type="PANTHER" id="PTHR23116:SF29">
    <property type="entry name" value="PDZ DOMAIN-CONTAINING PROTEIN 7"/>
    <property type="match status" value="1"/>
</dbReference>
<dbReference type="GO" id="GO:0002142">
    <property type="term" value="C:stereocilia ankle link complex"/>
    <property type="evidence" value="ECO:0007669"/>
    <property type="project" value="TreeGrafter"/>
</dbReference>
<dbReference type="Proteomes" id="UP000437017">
    <property type="component" value="Unassembled WGS sequence"/>
</dbReference>
<comment type="subcellular location">
    <subcellularLocation>
        <location evidence="1">Cell projection</location>
    </subcellularLocation>
</comment>
<accession>A0A6A1Q8X5</accession>
<dbReference type="GO" id="GO:0005886">
    <property type="term" value="C:plasma membrane"/>
    <property type="evidence" value="ECO:0007669"/>
    <property type="project" value="TreeGrafter"/>
</dbReference>
<dbReference type="GO" id="GO:0005929">
    <property type="term" value="C:cilium"/>
    <property type="evidence" value="ECO:0007669"/>
    <property type="project" value="TreeGrafter"/>
</dbReference>
<proteinExistence type="predicted"/>
<feature type="compositionally biased region" description="Basic and acidic residues" evidence="4">
    <location>
        <begin position="1"/>
        <end position="10"/>
    </location>
</feature>
<dbReference type="PANTHER" id="PTHR23116">
    <property type="entry name" value="PDZ DOMAIN CONTAINING WHIRLIN AND HARMONIN-RELATED"/>
    <property type="match status" value="1"/>
</dbReference>
<keyword evidence="2" id="KW-0677">Repeat</keyword>
<dbReference type="GO" id="GO:0007605">
    <property type="term" value="P:sensory perception of sound"/>
    <property type="evidence" value="ECO:0007669"/>
    <property type="project" value="TreeGrafter"/>
</dbReference>
<gene>
    <name evidence="6" type="ORF">E2I00_000282</name>
</gene>
<evidence type="ECO:0000256" key="4">
    <source>
        <dbReference type="SAM" id="MobiDB-lite"/>
    </source>
</evidence>
<feature type="domain" description="PDZ" evidence="5">
    <location>
        <begin position="69"/>
        <end position="105"/>
    </location>
</feature>
<evidence type="ECO:0000313" key="6">
    <source>
        <dbReference type="EMBL" id="KAB0404067.1"/>
    </source>
</evidence>
<sequence>MVSKSPREDSEISYLPPHLGPWVPVPSNPAFAGPKLGRPGALCAQNGQGSHACVPTPTANSDESDIIHAVRVEKSPAGRLGFSVRGGSEHGLGIFVSKVEKGSSAGEWGPGPGFECDPHFGGVRRCCCQE</sequence>
<evidence type="ECO:0000313" key="7">
    <source>
        <dbReference type="Proteomes" id="UP000437017"/>
    </source>
</evidence>
<evidence type="ECO:0000256" key="2">
    <source>
        <dbReference type="ARBA" id="ARBA00022737"/>
    </source>
</evidence>
<dbReference type="GO" id="GO:0060088">
    <property type="term" value="P:auditory receptor cell stereocilium organization"/>
    <property type="evidence" value="ECO:0007669"/>
    <property type="project" value="TreeGrafter"/>
</dbReference>
<dbReference type="InterPro" id="IPR051844">
    <property type="entry name" value="USH2_Complex_Protein"/>
</dbReference>
<organism evidence="6 7">
    <name type="scientific">Balaenoptera physalus</name>
    <name type="common">Fin whale</name>
    <name type="synonym">Balaena physalus</name>
    <dbReference type="NCBI Taxonomy" id="9770"/>
    <lineage>
        <taxon>Eukaryota</taxon>
        <taxon>Metazoa</taxon>
        <taxon>Chordata</taxon>
        <taxon>Craniata</taxon>
        <taxon>Vertebrata</taxon>
        <taxon>Euteleostomi</taxon>
        <taxon>Mammalia</taxon>
        <taxon>Eutheria</taxon>
        <taxon>Laurasiatheria</taxon>
        <taxon>Artiodactyla</taxon>
        <taxon>Whippomorpha</taxon>
        <taxon>Cetacea</taxon>
        <taxon>Mysticeti</taxon>
        <taxon>Balaenopteridae</taxon>
        <taxon>Balaenoptera</taxon>
    </lineage>
</organism>
<evidence type="ECO:0000256" key="1">
    <source>
        <dbReference type="ARBA" id="ARBA00004316"/>
    </source>
</evidence>
<evidence type="ECO:0000259" key="5">
    <source>
        <dbReference type="PROSITE" id="PS50106"/>
    </source>
</evidence>
<keyword evidence="7" id="KW-1185">Reference proteome</keyword>
<feature type="region of interest" description="Disordered" evidence="4">
    <location>
        <begin position="1"/>
        <end position="31"/>
    </location>
</feature>
<dbReference type="PROSITE" id="PS50106">
    <property type="entry name" value="PDZ"/>
    <property type="match status" value="1"/>
</dbReference>
<dbReference type="InterPro" id="IPR036034">
    <property type="entry name" value="PDZ_sf"/>
</dbReference>
<dbReference type="SUPFAM" id="SSF50156">
    <property type="entry name" value="PDZ domain-like"/>
    <property type="match status" value="1"/>
</dbReference>
<protein>
    <recommendedName>
        <fullName evidence="5">PDZ domain-containing protein</fullName>
    </recommendedName>
</protein>
<keyword evidence="3" id="KW-0966">Cell projection</keyword>
<dbReference type="OrthoDB" id="10029564at2759"/>
<dbReference type="Pfam" id="PF00595">
    <property type="entry name" value="PDZ"/>
    <property type="match status" value="1"/>
</dbReference>
<reference evidence="6 7" key="1">
    <citation type="journal article" date="2019" name="PLoS ONE">
        <title>Genomic analyses reveal an absence of contemporary introgressive admixture between fin whales and blue whales, despite known hybrids.</title>
        <authorList>
            <person name="Westbury M.V."/>
            <person name="Petersen B."/>
            <person name="Lorenzen E.D."/>
        </authorList>
    </citation>
    <scope>NUCLEOTIDE SEQUENCE [LARGE SCALE GENOMIC DNA]</scope>
    <source>
        <strain evidence="6">FinWhale-01</strain>
    </source>
</reference>
<name>A0A6A1Q8X5_BALPH</name>
<dbReference type="GO" id="GO:0032426">
    <property type="term" value="C:stereocilium tip"/>
    <property type="evidence" value="ECO:0007669"/>
    <property type="project" value="TreeGrafter"/>
</dbReference>
<dbReference type="InterPro" id="IPR001478">
    <property type="entry name" value="PDZ"/>
</dbReference>
<dbReference type="AlphaFoldDB" id="A0A6A1Q8X5"/>